<dbReference type="InterPro" id="IPR013748">
    <property type="entry name" value="Rep_factorC_C"/>
</dbReference>
<reference evidence="5" key="1">
    <citation type="submission" date="2018-10" db="EMBL/GenBank/DDBJ databases">
        <title>Hidden diversity of soil giant viruses.</title>
        <authorList>
            <person name="Schulz F."/>
            <person name="Alteio L."/>
            <person name="Goudeau D."/>
            <person name="Ryan E.M."/>
            <person name="Malmstrom R.R."/>
            <person name="Blanchard J."/>
            <person name="Woyke T."/>
        </authorList>
    </citation>
    <scope>NUCLEOTIDE SEQUENCE</scope>
    <source>
        <strain evidence="5">HAV1</strain>
    </source>
</reference>
<dbReference type="Pfam" id="PF08542">
    <property type="entry name" value="Rep_fac_C"/>
    <property type="match status" value="1"/>
</dbReference>
<evidence type="ECO:0000256" key="3">
    <source>
        <dbReference type="ARBA" id="ARBA00022840"/>
    </source>
</evidence>
<name>A0A3G5A5P2_9VIRU</name>
<dbReference type="SMART" id="SM00382">
    <property type="entry name" value="AAA"/>
    <property type="match status" value="1"/>
</dbReference>
<dbReference type="GO" id="GO:0006261">
    <property type="term" value="P:DNA-templated DNA replication"/>
    <property type="evidence" value="ECO:0007669"/>
    <property type="project" value="TreeGrafter"/>
</dbReference>
<dbReference type="PANTHER" id="PTHR11669:SF5">
    <property type="entry name" value="REPLICATION FACTOR C SUBUNIT 2"/>
    <property type="match status" value="1"/>
</dbReference>
<dbReference type="SUPFAM" id="SSF48019">
    <property type="entry name" value="post-AAA+ oligomerization domain-like"/>
    <property type="match status" value="1"/>
</dbReference>
<evidence type="ECO:0000256" key="2">
    <source>
        <dbReference type="ARBA" id="ARBA00022741"/>
    </source>
</evidence>
<keyword evidence="3" id="KW-0067">ATP-binding</keyword>
<dbReference type="SUPFAM" id="SSF52540">
    <property type="entry name" value="P-loop containing nucleoside triphosphate hydrolases"/>
    <property type="match status" value="1"/>
</dbReference>
<dbReference type="InterPro" id="IPR047854">
    <property type="entry name" value="RFC_lid"/>
</dbReference>
<dbReference type="Gene3D" id="3.40.50.300">
    <property type="entry name" value="P-loop containing nucleotide triphosphate hydrolases"/>
    <property type="match status" value="1"/>
</dbReference>
<dbReference type="InterPro" id="IPR003959">
    <property type="entry name" value="ATPase_AAA_core"/>
</dbReference>
<organism evidence="5">
    <name type="scientific">Harvfovirus sp</name>
    <dbReference type="NCBI Taxonomy" id="2487768"/>
    <lineage>
        <taxon>Viruses</taxon>
        <taxon>Varidnaviria</taxon>
        <taxon>Bamfordvirae</taxon>
        <taxon>Nucleocytoviricota</taxon>
        <taxon>Megaviricetes</taxon>
        <taxon>Imitervirales</taxon>
        <taxon>Mimiviridae</taxon>
        <taxon>Klosneuvirinae</taxon>
    </lineage>
</organism>
<evidence type="ECO:0000256" key="1">
    <source>
        <dbReference type="ARBA" id="ARBA00022705"/>
    </source>
</evidence>
<evidence type="ECO:0000259" key="4">
    <source>
        <dbReference type="SMART" id="SM00382"/>
    </source>
</evidence>
<dbReference type="GO" id="GO:0016887">
    <property type="term" value="F:ATP hydrolysis activity"/>
    <property type="evidence" value="ECO:0007669"/>
    <property type="project" value="InterPro"/>
</dbReference>
<gene>
    <name evidence="5" type="ORF">Harvfovirus7_6</name>
</gene>
<dbReference type="InterPro" id="IPR027417">
    <property type="entry name" value="P-loop_NTPase"/>
</dbReference>
<dbReference type="Gene3D" id="1.10.8.60">
    <property type="match status" value="1"/>
</dbReference>
<sequence>MENMLCVEGYDDQTCSQIDISGTLSTDVKLIKRQIHKQLPWIEKYRPKNLEDIILDANTLTKIKRIISEKNMPNIIITGIPGIGKTTTIKCMAHGLYGPHMNNAVLELNASDDRGIKTVEEAITNFCKKSLNINTGDLSLAYASHKMIILDEADNITKKAQHSINKKMQEYSTTTRFAFTCNKSTDIIEAIQSRCIILRYIRLPMSKIIEKLKNIALKERIPYVEAALTEIATISQGDMRAAINTLQLVFNGLSEVTIENVYRVCDKPQPILLQQILLLCKDKNIPKVFEIIGNLKSRGYSDSDIILGMINVLKLPNTALSEKDKNYIMKKVCHTAYIISKGINTDLQLYACMSDIINGFINP</sequence>
<dbReference type="EMBL" id="MK072249">
    <property type="protein sequence ID" value="AYV80809.1"/>
    <property type="molecule type" value="Genomic_DNA"/>
</dbReference>
<dbReference type="GO" id="GO:0003677">
    <property type="term" value="F:DNA binding"/>
    <property type="evidence" value="ECO:0007669"/>
    <property type="project" value="InterPro"/>
</dbReference>
<dbReference type="Pfam" id="PF00004">
    <property type="entry name" value="AAA"/>
    <property type="match status" value="1"/>
</dbReference>
<feature type="domain" description="AAA+ ATPase" evidence="4">
    <location>
        <begin position="71"/>
        <end position="202"/>
    </location>
</feature>
<dbReference type="GO" id="GO:0003689">
    <property type="term" value="F:DNA clamp loader activity"/>
    <property type="evidence" value="ECO:0007669"/>
    <property type="project" value="TreeGrafter"/>
</dbReference>
<dbReference type="GO" id="GO:0006281">
    <property type="term" value="P:DNA repair"/>
    <property type="evidence" value="ECO:0007669"/>
    <property type="project" value="TreeGrafter"/>
</dbReference>
<dbReference type="CDD" id="cd18140">
    <property type="entry name" value="HLD_clamp_RFC"/>
    <property type="match status" value="1"/>
</dbReference>
<dbReference type="Gene3D" id="1.20.272.10">
    <property type="match status" value="1"/>
</dbReference>
<dbReference type="InterPro" id="IPR003593">
    <property type="entry name" value="AAA+_ATPase"/>
</dbReference>
<protein>
    <submittedName>
        <fullName evidence="5">Replication factor C small subunit</fullName>
    </submittedName>
</protein>
<proteinExistence type="predicted"/>
<evidence type="ECO:0000313" key="5">
    <source>
        <dbReference type="EMBL" id="AYV80809.1"/>
    </source>
</evidence>
<accession>A0A3G5A5P2</accession>
<dbReference type="PANTHER" id="PTHR11669">
    <property type="entry name" value="REPLICATION FACTOR C / DNA POLYMERASE III GAMMA-TAU SUBUNIT"/>
    <property type="match status" value="1"/>
</dbReference>
<keyword evidence="1" id="KW-0235">DNA replication</keyword>
<dbReference type="InterPro" id="IPR008921">
    <property type="entry name" value="DNA_pol3_clamp-load_cplx_C"/>
</dbReference>
<dbReference type="GO" id="GO:0005524">
    <property type="term" value="F:ATP binding"/>
    <property type="evidence" value="ECO:0007669"/>
    <property type="project" value="UniProtKB-KW"/>
</dbReference>
<keyword evidence="2" id="KW-0547">Nucleotide-binding</keyword>
<dbReference type="InterPro" id="IPR050238">
    <property type="entry name" value="DNA_Rep/Repair_Clamp_Loader"/>
</dbReference>